<dbReference type="PANTHER" id="PTHR21087">
    <property type="entry name" value="SHIKIMATE KINASE"/>
    <property type="match status" value="1"/>
</dbReference>
<feature type="compositionally biased region" description="Low complexity" evidence="1">
    <location>
        <begin position="39"/>
        <end position="48"/>
    </location>
</feature>
<organism evidence="2">
    <name type="scientific">Chlamydomonas euryale</name>
    <dbReference type="NCBI Taxonomy" id="1486919"/>
    <lineage>
        <taxon>Eukaryota</taxon>
        <taxon>Viridiplantae</taxon>
        <taxon>Chlorophyta</taxon>
        <taxon>core chlorophytes</taxon>
        <taxon>Chlorophyceae</taxon>
        <taxon>CS clade</taxon>
        <taxon>Chlamydomonadales</taxon>
        <taxon>Chlamydomonadaceae</taxon>
        <taxon>Chlamydomonas</taxon>
    </lineage>
</organism>
<dbReference type="GO" id="GO:0004765">
    <property type="term" value="F:shikimate kinase activity"/>
    <property type="evidence" value="ECO:0007669"/>
    <property type="project" value="TreeGrafter"/>
</dbReference>
<gene>
    <name evidence="2" type="ORF">CEUR00632_LOCUS10080</name>
</gene>
<evidence type="ECO:0000256" key="1">
    <source>
        <dbReference type="SAM" id="MobiDB-lite"/>
    </source>
</evidence>
<evidence type="ECO:0000313" key="2">
    <source>
        <dbReference type="EMBL" id="CAD8290041.1"/>
    </source>
</evidence>
<feature type="region of interest" description="Disordered" evidence="1">
    <location>
        <begin position="38"/>
        <end position="80"/>
    </location>
</feature>
<proteinExistence type="predicted"/>
<protein>
    <submittedName>
        <fullName evidence="2">Uncharacterized protein</fullName>
    </submittedName>
</protein>
<dbReference type="PANTHER" id="PTHR21087:SF16">
    <property type="entry name" value="SHIKIMATE KINASE 1, CHLOROPLASTIC"/>
    <property type="match status" value="1"/>
</dbReference>
<dbReference type="AlphaFoldDB" id="A0A7R9VCT9"/>
<accession>A0A7R9VCT9</accession>
<dbReference type="GO" id="GO:0005829">
    <property type="term" value="C:cytosol"/>
    <property type="evidence" value="ECO:0007669"/>
    <property type="project" value="TreeGrafter"/>
</dbReference>
<name>A0A7R9VCT9_9CHLO</name>
<reference evidence="2" key="1">
    <citation type="submission" date="2021-01" db="EMBL/GenBank/DDBJ databases">
        <authorList>
            <person name="Corre E."/>
            <person name="Pelletier E."/>
            <person name="Niang G."/>
            <person name="Scheremetjew M."/>
            <person name="Finn R."/>
            <person name="Kale V."/>
            <person name="Holt S."/>
            <person name="Cochrane G."/>
            <person name="Meng A."/>
            <person name="Brown T."/>
            <person name="Cohen L."/>
        </authorList>
    </citation>
    <scope>NUCLEOTIDE SEQUENCE</scope>
    <source>
        <strain evidence="2">CCMP219</strain>
    </source>
</reference>
<dbReference type="EMBL" id="HBEC01021872">
    <property type="protein sequence ID" value="CAD8290041.1"/>
    <property type="molecule type" value="Transcribed_RNA"/>
</dbReference>
<sequence>MTCHTRIPCAALPHRSVEAPAGPAAAGGPSCRTAPLVLQQQSQQQHQYPRQRMRRRSCACQAAPGEQPTPSGQGGRGNGIEQVVPDRQLEKVPISELPAKPNPKAMQALNRSEQKVGLNKRIVDNLAGTSFTIVGDDTELNEATARVLAARLGWFPSFTRKVVSGLLGTTPERLAEKDAEQIVKAELSMLTGMRTQRRVCVATMGGGAAAAREAYQQLWGSVIVRVDDADGPKGAKPDTPERQLHAELAEVSLKLTASKGFAKTGDSADEKLKRHETQLIDSIVAYLNANIGDKGKGIMDVIQKKAHYINGGCKGDWPDVQVPEGWQFDEPTDKASTA</sequence>